<dbReference type="PANTHER" id="PTHR33406">
    <property type="entry name" value="MEMBRANE PROTEIN MJ1562-RELATED"/>
    <property type="match status" value="1"/>
</dbReference>
<protein>
    <recommendedName>
        <fullName evidence="7">Membrane transport protein MMPL domain-containing protein</fullName>
    </recommendedName>
</protein>
<feature type="transmembrane region" description="Helical" evidence="6">
    <location>
        <begin position="336"/>
        <end position="360"/>
    </location>
</feature>
<evidence type="ECO:0000313" key="8">
    <source>
        <dbReference type="EMBL" id="KUG16103.1"/>
    </source>
</evidence>
<dbReference type="GO" id="GO:0005886">
    <property type="term" value="C:plasma membrane"/>
    <property type="evidence" value="ECO:0007669"/>
    <property type="project" value="UniProtKB-SubCell"/>
</dbReference>
<dbReference type="EMBL" id="LNQE01001514">
    <property type="protein sequence ID" value="KUG16103.1"/>
    <property type="molecule type" value="Genomic_DNA"/>
</dbReference>
<dbReference type="InterPro" id="IPR004869">
    <property type="entry name" value="MMPL_dom"/>
</dbReference>
<feature type="transmembrane region" description="Helical" evidence="6">
    <location>
        <begin position="644"/>
        <end position="662"/>
    </location>
</feature>
<feature type="transmembrane region" description="Helical" evidence="6">
    <location>
        <begin position="691"/>
        <end position="711"/>
    </location>
</feature>
<organism evidence="8">
    <name type="scientific">hydrocarbon metagenome</name>
    <dbReference type="NCBI Taxonomy" id="938273"/>
    <lineage>
        <taxon>unclassified sequences</taxon>
        <taxon>metagenomes</taxon>
        <taxon>ecological metagenomes</taxon>
    </lineage>
</organism>
<dbReference type="SUPFAM" id="SSF82866">
    <property type="entry name" value="Multidrug efflux transporter AcrB transmembrane domain"/>
    <property type="match status" value="2"/>
</dbReference>
<dbReference type="Pfam" id="PF03176">
    <property type="entry name" value="MMPL"/>
    <property type="match status" value="2"/>
</dbReference>
<evidence type="ECO:0000256" key="3">
    <source>
        <dbReference type="ARBA" id="ARBA00022692"/>
    </source>
</evidence>
<proteinExistence type="predicted"/>
<evidence type="ECO:0000256" key="6">
    <source>
        <dbReference type="SAM" id="Phobius"/>
    </source>
</evidence>
<accession>A0A0W8F5C4</accession>
<reference evidence="8" key="1">
    <citation type="journal article" date="2015" name="Proc. Natl. Acad. Sci. U.S.A.">
        <title>Networks of energetic and metabolic interactions define dynamics in microbial communities.</title>
        <authorList>
            <person name="Embree M."/>
            <person name="Liu J.K."/>
            <person name="Al-Bassam M.M."/>
            <person name="Zengler K."/>
        </authorList>
    </citation>
    <scope>NUCLEOTIDE SEQUENCE</scope>
</reference>
<feature type="transmembrane region" description="Helical" evidence="6">
    <location>
        <begin position="211"/>
        <end position="229"/>
    </location>
</feature>
<evidence type="ECO:0000256" key="2">
    <source>
        <dbReference type="ARBA" id="ARBA00022475"/>
    </source>
</evidence>
<keyword evidence="3 6" id="KW-0812">Transmembrane</keyword>
<feature type="transmembrane region" description="Helical" evidence="6">
    <location>
        <begin position="594"/>
        <end position="610"/>
    </location>
</feature>
<feature type="transmembrane region" description="Helical" evidence="6">
    <location>
        <begin position="12"/>
        <end position="33"/>
    </location>
</feature>
<keyword evidence="2" id="KW-1003">Cell membrane</keyword>
<gene>
    <name evidence="8" type="ORF">ASZ90_014212</name>
</gene>
<comment type="subcellular location">
    <subcellularLocation>
        <location evidence="1">Cell membrane</location>
        <topology evidence="1">Multi-pass membrane protein</topology>
    </subcellularLocation>
</comment>
<feature type="transmembrane region" description="Helical" evidence="6">
    <location>
        <begin position="303"/>
        <end position="324"/>
    </location>
</feature>
<dbReference type="PANTHER" id="PTHR33406:SF13">
    <property type="entry name" value="MEMBRANE PROTEIN YDFJ"/>
    <property type="match status" value="1"/>
</dbReference>
<comment type="caution">
    <text evidence="8">The sequence shown here is derived from an EMBL/GenBank/DDBJ whole genome shotgun (WGS) entry which is preliminary data.</text>
</comment>
<dbReference type="Gene3D" id="1.20.1640.10">
    <property type="entry name" value="Multidrug efflux transporter AcrB transmembrane domain"/>
    <property type="match status" value="2"/>
</dbReference>
<feature type="transmembrane region" description="Helical" evidence="6">
    <location>
        <begin position="236"/>
        <end position="258"/>
    </location>
</feature>
<feature type="transmembrane region" description="Helical" evidence="6">
    <location>
        <begin position="617"/>
        <end position="638"/>
    </location>
</feature>
<evidence type="ECO:0000256" key="4">
    <source>
        <dbReference type="ARBA" id="ARBA00022989"/>
    </source>
</evidence>
<keyword evidence="4 6" id="KW-1133">Transmembrane helix</keyword>
<evidence type="ECO:0000256" key="1">
    <source>
        <dbReference type="ARBA" id="ARBA00004651"/>
    </source>
</evidence>
<evidence type="ECO:0000256" key="5">
    <source>
        <dbReference type="ARBA" id="ARBA00023136"/>
    </source>
</evidence>
<evidence type="ECO:0000259" key="7">
    <source>
        <dbReference type="Pfam" id="PF03176"/>
    </source>
</evidence>
<dbReference type="InterPro" id="IPR050545">
    <property type="entry name" value="Mycobact_MmpL"/>
</dbReference>
<feature type="domain" description="Membrane transport protein MMPL" evidence="7">
    <location>
        <begin position="553"/>
        <end position="772"/>
    </location>
</feature>
<feature type="transmembrane region" description="Helical" evidence="6">
    <location>
        <begin position="399"/>
        <end position="420"/>
    </location>
</feature>
<name>A0A0W8F5C4_9ZZZZ</name>
<dbReference type="AlphaFoldDB" id="A0A0W8F5C4"/>
<sequence>MADLERLGEWITGNPVIIIVAAVLLTLVSLHYAQQIESQGMTTEAFVSKDSALYQLYDHLYLENFGSDGNMILIEGDDVAGAEVLSAILRFSDHMHQVEHVLGVQSAADWIADEEYKRTGIRQIPSQERIDEILANSGTSIAHLMPDRGHTRIIIGMPTTSTLTEEQRNKLLLEIEKAVDYAEFPSGYGVTITGDPSFQAAIVQMMNSTNGQILALCGLLMIVALLLFFRHVRWSLLPLPVVLLGIVWTLGAMGLLHIRMGMTTFAAFPIMIGIGIDYAIQFHNRIDEELSKGKSVLQASTRTVKYVAIPVLVALTVTEAGFFSLLSSSVPSTQDFGKMCMIGLVMCYLSALFVNLTILYQSEKRLPRKKMAAAHSENGSPIGAFIESTATFCIERWKAVLALALLLALAGNYADILVPIETNSQNYIPADLPPLIDLKHMKDVYGGTDSIKFLIQADDVTDPENLKWMDEFGSYLMRSREDRTERATSIATYIKSANGGELPGDTTRAREIIASLPSSVSSAYLNGHNLAIIDVNIGNAQLNLGTEGMERLVRSYEDDLAWHTPPPGVSVRITGQPVLMTTVMDALTEGRVEMSLLGLFLIFVLLLLIYRDLIRALLPVLPMLVVIGWMGLVMYYGGLKYTPLTATLGALVLGVGSEYAILMMERFYEELENVGNPIDALKITANRIGSALVASGMAVIFGFGALIASPFNIISNFGVVTVMSVVLALVTTFTVFVVLAIRMEVQREVLENAKLEMKRAIALINNQRWRRINGN</sequence>
<feature type="transmembrane region" description="Helical" evidence="6">
    <location>
        <begin position="717"/>
        <end position="741"/>
    </location>
</feature>
<dbReference type="NCBIfam" id="TIGR00921">
    <property type="entry name" value="2A067"/>
    <property type="match status" value="1"/>
</dbReference>
<keyword evidence="5 6" id="KW-0472">Membrane</keyword>
<feature type="domain" description="Membrane transport protein MMPL" evidence="7">
    <location>
        <begin position="104"/>
        <end position="352"/>
    </location>
</feature>